<evidence type="ECO:0000313" key="1">
    <source>
        <dbReference type="EMBL" id="SBV38068.1"/>
    </source>
</evidence>
<dbReference type="InterPro" id="IPR029044">
    <property type="entry name" value="Nucleotide-diphossugar_trans"/>
</dbReference>
<dbReference type="EMBL" id="FLTS01000001">
    <property type="protein sequence ID" value="SBV38068.1"/>
    <property type="molecule type" value="Genomic_DNA"/>
</dbReference>
<proteinExistence type="predicted"/>
<protein>
    <submittedName>
        <fullName evidence="1">Uncharacterized protein</fullName>
    </submittedName>
</protein>
<dbReference type="Gene3D" id="3.90.550.10">
    <property type="entry name" value="Spore Coat Polysaccharide Biosynthesis Protein SpsA, Chain A"/>
    <property type="match status" value="1"/>
</dbReference>
<reference evidence="1" key="1">
    <citation type="submission" date="2016-03" db="EMBL/GenBank/DDBJ databases">
        <authorList>
            <person name="Ploux O."/>
        </authorList>
    </citation>
    <scope>NUCLEOTIDE SEQUENCE</scope>
    <source>
        <strain evidence="1">UC10</strain>
    </source>
</reference>
<sequence length="309" mass="33277">MCQHKGNAGRDHSRISRSTQDARMTLPVILLPVGVDDAALDACLAALEAATPAGTPIWLADDAQGGPRVQAVIEHWLAHTRLQAEYTRRPRAIGESAHLEEMLRACGDADVAVLAPDALPLPGWLQQLADCLARDASIATATPWSNAGETVAWPRAGELNPAPADVEQLARACAAMPLLHPELPSAITHAVLIRGSARARAGGLDTHSYGSWYAALVDLSLRMSGLGWRNVLCDNAFVGRRDEGRPADGDMELLANRWPTWTARLAEFLMDDPLHAHRLQLQQAYAQAPSAEPQRDLFDAGMAPEQGQP</sequence>
<accession>A0A1Y5Q6X5</accession>
<organism evidence="1">
    <name type="scientific">uncultured Stenotrophomonas sp</name>
    <dbReference type="NCBI Taxonomy" id="165438"/>
    <lineage>
        <taxon>Bacteria</taxon>
        <taxon>Pseudomonadati</taxon>
        <taxon>Pseudomonadota</taxon>
        <taxon>Gammaproteobacteria</taxon>
        <taxon>Lysobacterales</taxon>
        <taxon>Lysobacteraceae</taxon>
        <taxon>Stenotrophomonas</taxon>
        <taxon>environmental samples</taxon>
    </lineage>
</organism>
<dbReference type="AlphaFoldDB" id="A0A1Y5Q6X5"/>
<gene>
    <name evidence="1" type="ORF">STPYR_13018</name>
</gene>
<dbReference type="SUPFAM" id="SSF53448">
    <property type="entry name" value="Nucleotide-diphospho-sugar transferases"/>
    <property type="match status" value="1"/>
</dbReference>
<name>A0A1Y5Q6X5_9GAMM</name>